<evidence type="ECO:0000313" key="3">
    <source>
        <dbReference type="Proteomes" id="UP001180845"/>
    </source>
</evidence>
<feature type="transmembrane region" description="Helical" evidence="1">
    <location>
        <begin position="26"/>
        <end position="59"/>
    </location>
</feature>
<dbReference type="RefSeq" id="WP_310269679.1">
    <property type="nucleotide sequence ID" value="NZ_JAVDXW010000001.1"/>
</dbReference>
<feature type="transmembrane region" description="Helical" evidence="1">
    <location>
        <begin position="71"/>
        <end position="92"/>
    </location>
</feature>
<evidence type="ECO:0000256" key="1">
    <source>
        <dbReference type="SAM" id="Phobius"/>
    </source>
</evidence>
<keyword evidence="1" id="KW-0812">Transmembrane</keyword>
<organism evidence="2 3">
    <name type="scientific">Haloactinomyces albus</name>
    <dbReference type="NCBI Taxonomy" id="1352928"/>
    <lineage>
        <taxon>Bacteria</taxon>
        <taxon>Bacillati</taxon>
        <taxon>Actinomycetota</taxon>
        <taxon>Actinomycetes</taxon>
        <taxon>Actinopolysporales</taxon>
        <taxon>Actinopolysporaceae</taxon>
        <taxon>Haloactinomyces</taxon>
    </lineage>
</organism>
<evidence type="ECO:0008006" key="4">
    <source>
        <dbReference type="Google" id="ProtNLM"/>
    </source>
</evidence>
<dbReference type="AlphaFoldDB" id="A0AAE3Z949"/>
<keyword evidence="1" id="KW-1133">Transmembrane helix</keyword>
<accession>A0AAE3Z949</accession>
<keyword evidence="1" id="KW-0472">Membrane</keyword>
<comment type="caution">
    <text evidence="2">The sequence shown here is derived from an EMBL/GenBank/DDBJ whole genome shotgun (WGS) entry which is preliminary data.</text>
</comment>
<sequence>MSIPPPPPPGQAVQPRNGLGTAGFVLGLLAALFSLMPIIGMIAWPLSILGLIFGILGILRARKGAATNKGLSIAGTVLAAIGLVTCILWTALTGAAINSAANEAESELNRIEQEINQSIPPTQVDKQATNAPTKLAFGEKHEWPGGEAVVISAPTKYTETNPLILGENERGAAVDITITNNTGDEINPISWDITATHGGRPAETILGDDTFADAAIPAGGELTITRAFKVGTESAELQVSVAPNVFAENTVYYHGTF</sequence>
<dbReference type="Proteomes" id="UP001180845">
    <property type="component" value="Unassembled WGS sequence"/>
</dbReference>
<keyword evidence="3" id="KW-1185">Reference proteome</keyword>
<proteinExistence type="predicted"/>
<gene>
    <name evidence="2" type="ORF">JOF55_000798</name>
</gene>
<protein>
    <recommendedName>
        <fullName evidence="4">DUF4190 domain-containing protein</fullName>
    </recommendedName>
</protein>
<dbReference type="EMBL" id="JAVDXW010000001">
    <property type="protein sequence ID" value="MDR7300617.1"/>
    <property type="molecule type" value="Genomic_DNA"/>
</dbReference>
<evidence type="ECO:0000313" key="2">
    <source>
        <dbReference type="EMBL" id="MDR7300617.1"/>
    </source>
</evidence>
<reference evidence="2" key="1">
    <citation type="submission" date="2023-07" db="EMBL/GenBank/DDBJ databases">
        <title>Sequencing the genomes of 1000 actinobacteria strains.</title>
        <authorList>
            <person name="Klenk H.-P."/>
        </authorList>
    </citation>
    <scope>NUCLEOTIDE SEQUENCE</scope>
    <source>
        <strain evidence="2">DSM 45977</strain>
    </source>
</reference>
<name>A0AAE3Z949_9ACTN</name>